<dbReference type="RefSeq" id="WP_205359197.1">
    <property type="nucleotide sequence ID" value="NZ_JADKYB010000012.1"/>
</dbReference>
<comment type="caution">
    <text evidence="1">The sequence shown here is derived from an EMBL/GenBank/DDBJ whole genome shotgun (WGS) entry which is preliminary data.</text>
</comment>
<dbReference type="Pfam" id="PF14224">
    <property type="entry name" value="DUF4331"/>
    <property type="match status" value="2"/>
</dbReference>
<sequence length="342" mass="36972">MSHHLDSPQARQDPRLDITDQYVFRGERGTVFVLNVSHSLAGDTRGFHPEARYEFRIDGNGDAVEDLAYRFTFGDADPAGNQEFRLERLTDEHAGDPFAAGTVVAEGRTGRAVDGTEGLRIWAGRAGDPFWMELDVLQAVGAAFDHGTTVDLSGWDPASAANRFAGHTVHALVLEVPDRELLPVAGTDRRIGVWALSALATDAGGWRQINRVGLPMIHPLFAHTDEHLAARLNEGHPSQDLSTYGPVAAAKVAGVIRAYGSAVDPDGYARAVTERLFPNVLPYTVGTRAVFGFAGWNGRSLIDNTPDVMFSFASNTPISLGLTQDCVTSRPRPDFPYVPPAA</sequence>
<accession>A0ABS2TXX6</accession>
<organism evidence="1 2">
    <name type="scientific">Actinacidiphila acididurans</name>
    <dbReference type="NCBI Taxonomy" id="2784346"/>
    <lineage>
        <taxon>Bacteria</taxon>
        <taxon>Bacillati</taxon>
        <taxon>Actinomycetota</taxon>
        <taxon>Actinomycetes</taxon>
        <taxon>Kitasatosporales</taxon>
        <taxon>Streptomycetaceae</taxon>
        <taxon>Actinacidiphila</taxon>
    </lineage>
</organism>
<dbReference type="EMBL" id="JADKYB010000012">
    <property type="protein sequence ID" value="MBM9507341.1"/>
    <property type="molecule type" value="Genomic_DNA"/>
</dbReference>
<evidence type="ECO:0000313" key="1">
    <source>
        <dbReference type="EMBL" id="MBM9507341.1"/>
    </source>
</evidence>
<keyword evidence="2" id="KW-1185">Reference proteome</keyword>
<dbReference type="InterPro" id="IPR025566">
    <property type="entry name" value="DUF4331"/>
</dbReference>
<gene>
    <name evidence="1" type="ORF">ITX44_22940</name>
</gene>
<dbReference type="Proteomes" id="UP000749040">
    <property type="component" value="Unassembled WGS sequence"/>
</dbReference>
<protein>
    <submittedName>
        <fullName evidence="1">DUF4331 family protein</fullName>
    </submittedName>
</protein>
<evidence type="ECO:0000313" key="2">
    <source>
        <dbReference type="Proteomes" id="UP000749040"/>
    </source>
</evidence>
<proteinExistence type="predicted"/>
<name>A0ABS2TXX6_9ACTN</name>
<reference evidence="1 2" key="1">
    <citation type="submission" date="2021-01" db="EMBL/GenBank/DDBJ databases">
        <title>Streptomyces acididurans sp. nov., isolated from a peat swamp forest soil.</title>
        <authorList>
            <person name="Chantavorakit T."/>
            <person name="Duangmal K."/>
        </authorList>
    </citation>
    <scope>NUCLEOTIDE SEQUENCE [LARGE SCALE GENOMIC DNA]</scope>
    <source>
        <strain evidence="1 2">KK5PA1</strain>
    </source>
</reference>